<dbReference type="SUPFAM" id="SSF51556">
    <property type="entry name" value="Metallo-dependent hydrolases"/>
    <property type="match status" value="1"/>
</dbReference>
<dbReference type="GO" id="GO:0016810">
    <property type="term" value="F:hydrolase activity, acting on carbon-nitrogen (but not peptide) bonds"/>
    <property type="evidence" value="ECO:0007669"/>
    <property type="project" value="InterPro"/>
</dbReference>
<dbReference type="Gene3D" id="3.10.310.70">
    <property type="match status" value="1"/>
</dbReference>
<dbReference type="RefSeq" id="WP_109333223.1">
    <property type="nucleotide sequence ID" value="NZ_CP021354.1"/>
</dbReference>
<dbReference type="EMBL" id="CP021354">
    <property type="protein sequence ID" value="AWK74363.1"/>
    <property type="molecule type" value="Genomic_DNA"/>
</dbReference>
<dbReference type="KEGG" id="roz:CBI38_25195"/>
<evidence type="ECO:0000259" key="1">
    <source>
        <dbReference type="Pfam" id="PF07969"/>
    </source>
</evidence>
<dbReference type="PANTHER" id="PTHR22642">
    <property type="entry name" value="IMIDAZOLONEPROPIONASE"/>
    <property type="match status" value="1"/>
</dbReference>
<evidence type="ECO:0000313" key="3">
    <source>
        <dbReference type="Proteomes" id="UP000245711"/>
    </source>
</evidence>
<dbReference type="Proteomes" id="UP000245711">
    <property type="component" value="Chromosome"/>
</dbReference>
<dbReference type="InterPro" id="IPR032466">
    <property type="entry name" value="Metal_Hydrolase"/>
</dbReference>
<keyword evidence="3" id="KW-1185">Reference proteome</keyword>
<dbReference type="SUPFAM" id="SSF51338">
    <property type="entry name" value="Composite domain of metallo-dependent hydrolases"/>
    <property type="match status" value="1"/>
</dbReference>
<dbReference type="Gene3D" id="3.20.20.140">
    <property type="entry name" value="Metal-dependent hydrolases"/>
    <property type="match status" value="1"/>
</dbReference>
<proteinExistence type="predicted"/>
<dbReference type="Gene3D" id="2.30.40.10">
    <property type="entry name" value="Urease, subunit C, domain 1"/>
    <property type="match status" value="1"/>
</dbReference>
<keyword evidence="2" id="KW-0378">Hydrolase</keyword>
<evidence type="ECO:0000313" key="2">
    <source>
        <dbReference type="EMBL" id="AWK74363.1"/>
    </source>
</evidence>
<dbReference type="PANTHER" id="PTHR22642:SF2">
    <property type="entry name" value="PROTEIN LONG AFTER FAR-RED 3"/>
    <property type="match status" value="1"/>
</dbReference>
<reference evidence="2 3" key="1">
    <citation type="submission" date="2017-05" db="EMBL/GenBank/DDBJ databases">
        <title>Isolation of Rhodococcus sp. S2-17 biodegrading of BP-3.</title>
        <authorList>
            <person name="Lee Y."/>
            <person name="Kim K.H."/>
            <person name="Chun B.H."/>
            <person name="Jung H.S."/>
            <person name="Jeon C.O."/>
        </authorList>
    </citation>
    <scope>NUCLEOTIDE SEQUENCE [LARGE SCALE GENOMIC DNA]</scope>
    <source>
        <strain evidence="2 3">S2-17</strain>
    </source>
</reference>
<dbReference type="AlphaFoldDB" id="A0A2S2C0K0"/>
<dbReference type="OrthoDB" id="3173428at2"/>
<gene>
    <name evidence="2" type="ORF">CBI38_25195</name>
</gene>
<dbReference type="InterPro" id="IPR013108">
    <property type="entry name" value="Amidohydro_3"/>
</dbReference>
<accession>A0A2S2C0K0</accession>
<feature type="domain" description="Amidohydrolase 3" evidence="1">
    <location>
        <begin position="39"/>
        <end position="466"/>
    </location>
</feature>
<protein>
    <submittedName>
        <fullName evidence="2">Amidohydrolase</fullName>
    </submittedName>
</protein>
<organism evidence="2 3">
    <name type="scientific">Rhodococcus oxybenzonivorans</name>
    <dbReference type="NCBI Taxonomy" id="1990687"/>
    <lineage>
        <taxon>Bacteria</taxon>
        <taxon>Bacillati</taxon>
        <taxon>Actinomycetota</taxon>
        <taxon>Actinomycetes</taxon>
        <taxon>Mycobacteriales</taxon>
        <taxon>Nocardiaceae</taxon>
        <taxon>Rhodococcus</taxon>
    </lineage>
</organism>
<dbReference type="InterPro" id="IPR011059">
    <property type="entry name" value="Metal-dep_hydrolase_composite"/>
</dbReference>
<sequence length="474" mass="50195">MSDLVIRNAELGGVSGVDIRISDGTVTQIGRGITPAGAEVIDADGGAVLPGLTDHHLHLHAMAADAVSVRCGPPHVRDRGDLTRALERAQADDNGWVRGVGYAETVAGELDSSVLDTLHGQRPVRIQHRSGAMWVLNGAAAAAVRLAEADHPGVERDHAGTPTGRVWRADTWLRERLPRSQPPRLATIGAALARFGITTVTDATPDLSAGSQQAIGSAVRSRELPQRVHLLGAPLRGDPDTVAGRVSVGPYKIVLADSGFPDLTELADLIRDVHALGRAVAVHCVSREALLILLSVFDEVGTVPGDRIEHGALIPRESLDDVRRRGLRVVTQPGFLAHRGDDYLRDVDPRDLPDLYRCRSLIDAGVPLALSSDAPYGPLDPWQVIATAVDRRAPTGDIVGIDERITAAEALDRYLAPAGDPGGRPRGVTVGGPADVVLLHVPLDEALRILGSEVVRSTVLDGIVTYAASVDNSH</sequence>
<name>A0A2S2C0K0_9NOCA</name>
<dbReference type="Pfam" id="PF07969">
    <property type="entry name" value="Amidohydro_3"/>
    <property type="match status" value="1"/>
</dbReference>